<keyword evidence="4" id="KW-1185">Reference proteome</keyword>
<dbReference type="InterPro" id="IPR000938">
    <property type="entry name" value="CAP-Gly_domain"/>
</dbReference>
<accession>A0A813G026</accession>
<reference evidence="3" key="1">
    <citation type="submission" date="2021-02" db="EMBL/GenBank/DDBJ databases">
        <authorList>
            <person name="Dougan E. K."/>
            <person name="Rhodes N."/>
            <person name="Thang M."/>
            <person name="Chan C."/>
        </authorList>
    </citation>
    <scope>NUCLEOTIDE SEQUENCE</scope>
</reference>
<protein>
    <recommendedName>
        <fullName evidence="2">CAP-Gly domain-containing protein</fullName>
    </recommendedName>
</protein>
<dbReference type="Proteomes" id="UP000654075">
    <property type="component" value="Unassembled WGS sequence"/>
</dbReference>
<sequence length="144" mass="15328">MDLEDKTQILPDTVRVTAATLARIAAREALQEAGETETDAPGAEQLATHPVGSRCEVAPGGRRGVIRFVGCPGGIPRPLVGVELDMSQGEDVQTGSGWLDGVEYFNQLLSRPDAPVVWKQPKDVVSGEFPEIDPFAGLSDSDDN</sequence>
<feature type="region of interest" description="Disordered" evidence="1">
    <location>
        <begin position="32"/>
        <end position="54"/>
    </location>
</feature>
<comment type="caution">
    <text evidence="3">The sequence shown here is derived from an EMBL/GenBank/DDBJ whole genome shotgun (WGS) entry which is preliminary data.</text>
</comment>
<dbReference type="Pfam" id="PF01302">
    <property type="entry name" value="CAP_GLY"/>
    <property type="match status" value="1"/>
</dbReference>
<dbReference type="EMBL" id="CAJNNV010027188">
    <property type="protein sequence ID" value="CAE8619633.1"/>
    <property type="molecule type" value="Genomic_DNA"/>
</dbReference>
<dbReference type="SUPFAM" id="SSF74924">
    <property type="entry name" value="Cap-Gly domain"/>
    <property type="match status" value="1"/>
</dbReference>
<gene>
    <name evidence="3" type="ORF">PGLA1383_LOCUS37228</name>
</gene>
<evidence type="ECO:0000313" key="3">
    <source>
        <dbReference type="EMBL" id="CAE8619633.1"/>
    </source>
</evidence>
<evidence type="ECO:0000259" key="2">
    <source>
        <dbReference type="SMART" id="SM01052"/>
    </source>
</evidence>
<dbReference type="SMART" id="SM01052">
    <property type="entry name" value="CAP_GLY"/>
    <property type="match status" value="1"/>
</dbReference>
<dbReference type="AlphaFoldDB" id="A0A813G026"/>
<dbReference type="Gene3D" id="2.30.30.190">
    <property type="entry name" value="CAP Gly-rich-like domain"/>
    <property type="match status" value="1"/>
</dbReference>
<feature type="domain" description="CAP-Gly" evidence="2">
    <location>
        <begin position="51"/>
        <end position="109"/>
    </location>
</feature>
<proteinExistence type="predicted"/>
<evidence type="ECO:0000313" key="4">
    <source>
        <dbReference type="Proteomes" id="UP000654075"/>
    </source>
</evidence>
<organism evidence="3 4">
    <name type="scientific">Polarella glacialis</name>
    <name type="common">Dinoflagellate</name>
    <dbReference type="NCBI Taxonomy" id="89957"/>
    <lineage>
        <taxon>Eukaryota</taxon>
        <taxon>Sar</taxon>
        <taxon>Alveolata</taxon>
        <taxon>Dinophyceae</taxon>
        <taxon>Suessiales</taxon>
        <taxon>Suessiaceae</taxon>
        <taxon>Polarella</taxon>
    </lineage>
</organism>
<dbReference type="InterPro" id="IPR036859">
    <property type="entry name" value="CAP-Gly_dom_sf"/>
</dbReference>
<name>A0A813G026_POLGL</name>
<evidence type="ECO:0000256" key="1">
    <source>
        <dbReference type="SAM" id="MobiDB-lite"/>
    </source>
</evidence>
<dbReference type="OrthoDB" id="2130750at2759"/>